<sequence length="172" mass="18461">MGPPAAARSPGEPTTSSKTSVVLVDGDCVLCDGFARFVSAFDARGVVLFATQQSEEGRAVLRRANAPMDLSTIVLVEHDARAEVAKDDRIKTHVKSTAILRALTALGLPLSTLGWAGLALVPRRVRDGAYDVVARYRHVVFGRKGEGGSCALPDVVVRRRMGRKIPRELLGE</sequence>
<evidence type="ECO:0000313" key="1">
    <source>
        <dbReference type="EMBL" id="EEH56208.1"/>
    </source>
</evidence>
<dbReference type="PANTHER" id="PTHR33639">
    <property type="entry name" value="THIOL-DISULFIDE OXIDOREDUCTASE DCC"/>
    <property type="match status" value="1"/>
</dbReference>
<dbReference type="InterPro" id="IPR052927">
    <property type="entry name" value="DCC_oxidoreductase"/>
</dbReference>
<dbReference type="Proteomes" id="UP000001876">
    <property type="component" value="Unassembled WGS sequence"/>
</dbReference>
<name>C1MTS8_MICPC</name>
<dbReference type="OrthoDB" id="410458at2759"/>
<proteinExistence type="predicted"/>
<dbReference type="GeneID" id="9684523"/>
<dbReference type="InterPro" id="IPR007263">
    <property type="entry name" value="DCC1-like"/>
</dbReference>
<keyword evidence="2" id="KW-1185">Reference proteome</keyword>
<organism evidence="2">
    <name type="scientific">Micromonas pusilla (strain CCMP1545)</name>
    <name type="common">Picoplanktonic green alga</name>
    <dbReference type="NCBI Taxonomy" id="564608"/>
    <lineage>
        <taxon>Eukaryota</taxon>
        <taxon>Viridiplantae</taxon>
        <taxon>Chlorophyta</taxon>
        <taxon>Mamiellophyceae</taxon>
        <taxon>Mamiellales</taxon>
        <taxon>Mamiellaceae</taxon>
        <taxon>Micromonas</taxon>
    </lineage>
</organism>
<dbReference type="Pfam" id="PF04134">
    <property type="entry name" value="DCC1-like"/>
    <property type="match status" value="1"/>
</dbReference>
<evidence type="ECO:0000313" key="2">
    <source>
        <dbReference type="Proteomes" id="UP000001876"/>
    </source>
</evidence>
<dbReference type="AlphaFoldDB" id="C1MTS8"/>
<dbReference type="STRING" id="564608.C1MTS8"/>
<accession>C1MTS8</accession>
<dbReference type="GO" id="GO:0015035">
    <property type="term" value="F:protein-disulfide reductase activity"/>
    <property type="evidence" value="ECO:0007669"/>
    <property type="project" value="InterPro"/>
</dbReference>
<dbReference type="RefSeq" id="XP_003059076.1">
    <property type="nucleotide sequence ID" value="XM_003059030.1"/>
</dbReference>
<reference evidence="1 2" key="1">
    <citation type="journal article" date="2009" name="Science">
        <title>Green evolution and dynamic adaptations revealed by genomes of the marine picoeukaryotes Micromonas.</title>
        <authorList>
            <person name="Worden A.Z."/>
            <person name="Lee J.H."/>
            <person name="Mock T."/>
            <person name="Rouze P."/>
            <person name="Simmons M.P."/>
            <person name="Aerts A.L."/>
            <person name="Allen A.E."/>
            <person name="Cuvelier M.L."/>
            <person name="Derelle E."/>
            <person name="Everett M.V."/>
            <person name="Foulon E."/>
            <person name="Grimwood J."/>
            <person name="Gundlach H."/>
            <person name="Henrissat B."/>
            <person name="Napoli C."/>
            <person name="McDonald S.M."/>
            <person name="Parker M.S."/>
            <person name="Rombauts S."/>
            <person name="Salamov A."/>
            <person name="Von Dassow P."/>
            <person name="Badger J.H."/>
            <person name="Coutinho P.M."/>
            <person name="Demir E."/>
            <person name="Dubchak I."/>
            <person name="Gentemann C."/>
            <person name="Eikrem W."/>
            <person name="Gready J.E."/>
            <person name="John U."/>
            <person name="Lanier W."/>
            <person name="Lindquist E.A."/>
            <person name="Lucas S."/>
            <person name="Mayer K.F."/>
            <person name="Moreau H."/>
            <person name="Not F."/>
            <person name="Otillar R."/>
            <person name="Panaud O."/>
            <person name="Pangilinan J."/>
            <person name="Paulsen I."/>
            <person name="Piegu B."/>
            <person name="Poliakov A."/>
            <person name="Robbens S."/>
            <person name="Schmutz J."/>
            <person name="Toulza E."/>
            <person name="Wyss T."/>
            <person name="Zelensky A."/>
            <person name="Zhou K."/>
            <person name="Armbrust E.V."/>
            <person name="Bhattacharya D."/>
            <person name="Goodenough U.W."/>
            <person name="Van de Peer Y."/>
            <person name="Grigoriev I.V."/>
        </authorList>
    </citation>
    <scope>NUCLEOTIDE SEQUENCE [LARGE SCALE GENOMIC DNA]</scope>
    <source>
        <strain evidence="1 2">CCMP1545</strain>
    </source>
</reference>
<protein>
    <submittedName>
        <fullName evidence="1">Predicted protein</fullName>
    </submittedName>
</protein>
<dbReference type="EMBL" id="GG663740">
    <property type="protein sequence ID" value="EEH56208.1"/>
    <property type="molecule type" value="Genomic_DNA"/>
</dbReference>
<dbReference type="OMA" id="DRIKTHV"/>
<dbReference type="KEGG" id="mpp:MICPUCDRAFT_40052"/>
<gene>
    <name evidence="1" type="ORF">MICPUCDRAFT_40052</name>
</gene>
<dbReference type="PANTHER" id="PTHR33639:SF2">
    <property type="entry name" value="DUF393 DOMAIN-CONTAINING PROTEIN"/>
    <property type="match status" value="1"/>
</dbReference>